<evidence type="ECO:0000256" key="3">
    <source>
        <dbReference type="ARBA" id="ARBA00022692"/>
    </source>
</evidence>
<sequence>MAGEAQGGRRAAAEAYAYDDDSRWSDYWNNVLIPPHLSAKPEVRRHFQLKFYQRFVDPEFVVEPLSSMKDGTKDSAASSSVPRGPNVTVNQRPATTGTNTARSTAGSAPPRPPRAAPPADGTLQLDQKSFQFLNNAWVVVMAIFAIFPFLPRGISDRGYRFSLAGNAIACAHCLYLNNQRPRSWNLRGLQQWLQSVVPSKDFLSFMYSLIFFSSIHPIKFAVIPVFCRSLEESATFLRRNFSNTQLYKRFLQRPCELLASNRTMLQMTSANSEIGIGFQLIFMIITPQRNLVQALIYWQLLKLFYRAPYTSQYHQQVWSRIGAKADPLIHRFAPVLERPLDYVRNWFLN</sequence>
<evidence type="ECO:0000313" key="8">
    <source>
        <dbReference type="EMBL" id="KAG0577337.1"/>
    </source>
</evidence>
<dbReference type="EMBL" id="CM026425">
    <property type="protein sequence ID" value="KAG0577337.1"/>
    <property type="molecule type" value="Genomic_DNA"/>
</dbReference>
<dbReference type="GO" id="GO:0061024">
    <property type="term" value="P:membrane organization"/>
    <property type="evidence" value="ECO:0007669"/>
    <property type="project" value="TreeGrafter"/>
</dbReference>
<dbReference type="InterPro" id="IPR051645">
    <property type="entry name" value="PER33/POM33_regulator"/>
</dbReference>
<comment type="subcellular location">
    <subcellularLocation>
        <location evidence="1">Membrane</location>
        <topology evidence="1">Multi-pass membrane protein</topology>
    </subcellularLocation>
</comment>
<evidence type="ECO:0000256" key="4">
    <source>
        <dbReference type="ARBA" id="ARBA00022989"/>
    </source>
</evidence>
<evidence type="ECO:0000256" key="6">
    <source>
        <dbReference type="SAM" id="MobiDB-lite"/>
    </source>
</evidence>
<dbReference type="PANTHER" id="PTHR12703:SF4">
    <property type="entry name" value="TRANSMEMBRANE PROTEIN 33"/>
    <property type="match status" value="1"/>
</dbReference>
<evidence type="ECO:0000256" key="2">
    <source>
        <dbReference type="ARBA" id="ARBA00007322"/>
    </source>
</evidence>
<dbReference type="PANTHER" id="PTHR12703">
    <property type="entry name" value="TRANSMEMBRANE PROTEIN 33"/>
    <property type="match status" value="1"/>
</dbReference>
<dbReference type="GO" id="GO:0071786">
    <property type="term" value="P:endoplasmic reticulum tubular network organization"/>
    <property type="evidence" value="ECO:0007669"/>
    <property type="project" value="TreeGrafter"/>
</dbReference>
<dbReference type="GO" id="GO:0005783">
    <property type="term" value="C:endoplasmic reticulum"/>
    <property type="evidence" value="ECO:0007669"/>
    <property type="project" value="TreeGrafter"/>
</dbReference>
<name>A0A8T0I2U5_CERPU</name>
<organism evidence="8 9">
    <name type="scientific">Ceratodon purpureus</name>
    <name type="common">Fire moss</name>
    <name type="synonym">Dicranum purpureum</name>
    <dbReference type="NCBI Taxonomy" id="3225"/>
    <lineage>
        <taxon>Eukaryota</taxon>
        <taxon>Viridiplantae</taxon>
        <taxon>Streptophyta</taxon>
        <taxon>Embryophyta</taxon>
        <taxon>Bryophyta</taxon>
        <taxon>Bryophytina</taxon>
        <taxon>Bryopsida</taxon>
        <taxon>Dicranidae</taxon>
        <taxon>Pseudoditrichales</taxon>
        <taxon>Ditrichaceae</taxon>
        <taxon>Ceratodon</taxon>
    </lineage>
</organism>
<dbReference type="Pfam" id="PF03661">
    <property type="entry name" value="TMEM33_Pom33"/>
    <property type="match status" value="1"/>
</dbReference>
<dbReference type="Proteomes" id="UP000822688">
    <property type="component" value="Chromosome 5"/>
</dbReference>
<protein>
    <submittedName>
        <fullName evidence="8">Uncharacterized protein</fullName>
    </submittedName>
</protein>
<dbReference type="InterPro" id="IPR005344">
    <property type="entry name" value="TMEM33/Pom33"/>
</dbReference>
<keyword evidence="3 7" id="KW-0812">Transmembrane</keyword>
<feature type="region of interest" description="Disordered" evidence="6">
    <location>
        <begin position="69"/>
        <end position="120"/>
    </location>
</feature>
<evidence type="ECO:0000256" key="7">
    <source>
        <dbReference type="SAM" id="Phobius"/>
    </source>
</evidence>
<evidence type="ECO:0000313" key="9">
    <source>
        <dbReference type="Proteomes" id="UP000822688"/>
    </source>
</evidence>
<comment type="similarity">
    <text evidence="2">Belongs to the PER33/POM33 family.</text>
</comment>
<comment type="caution">
    <text evidence="8">The sequence shown here is derived from an EMBL/GenBank/DDBJ whole genome shotgun (WGS) entry which is preliminary data.</text>
</comment>
<keyword evidence="5 7" id="KW-0472">Membrane</keyword>
<evidence type="ECO:0000256" key="1">
    <source>
        <dbReference type="ARBA" id="ARBA00004141"/>
    </source>
</evidence>
<evidence type="ECO:0000256" key="5">
    <source>
        <dbReference type="ARBA" id="ARBA00023136"/>
    </source>
</evidence>
<gene>
    <name evidence="8" type="ORF">KC19_5G148700</name>
</gene>
<keyword evidence="9" id="KW-1185">Reference proteome</keyword>
<dbReference type="AlphaFoldDB" id="A0A8T0I2U5"/>
<reference evidence="8" key="1">
    <citation type="submission" date="2020-06" db="EMBL/GenBank/DDBJ databases">
        <title>WGS assembly of Ceratodon purpureus strain R40.</title>
        <authorList>
            <person name="Carey S.B."/>
            <person name="Jenkins J."/>
            <person name="Shu S."/>
            <person name="Lovell J.T."/>
            <person name="Sreedasyam A."/>
            <person name="Maumus F."/>
            <person name="Tiley G.P."/>
            <person name="Fernandez-Pozo N."/>
            <person name="Barry K."/>
            <person name="Chen C."/>
            <person name="Wang M."/>
            <person name="Lipzen A."/>
            <person name="Daum C."/>
            <person name="Saski C.A."/>
            <person name="Payton A.C."/>
            <person name="Mcbreen J.C."/>
            <person name="Conrad R.E."/>
            <person name="Kollar L.M."/>
            <person name="Olsson S."/>
            <person name="Huttunen S."/>
            <person name="Landis J.B."/>
            <person name="Wickett N.J."/>
            <person name="Johnson M.G."/>
            <person name="Rensing S.A."/>
            <person name="Grimwood J."/>
            <person name="Schmutz J."/>
            <person name="Mcdaniel S.F."/>
        </authorList>
    </citation>
    <scope>NUCLEOTIDE SEQUENCE</scope>
    <source>
        <strain evidence="8">R40</strain>
    </source>
</reference>
<dbReference type="GO" id="GO:0016020">
    <property type="term" value="C:membrane"/>
    <property type="evidence" value="ECO:0007669"/>
    <property type="project" value="UniProtKB-SubCell"/>
</dbReference>
<dbReference type="OrthoDB" id="2017147at2759"/>
<feature type="compositionally biased region" description="Polar residues" evidence="6">
    <location>
        <begin position="75"/>
        <end position="106"/>
    </location>
</feature>
<accession>A0A8T0I2U5</accession>
<feature type="transmembrane region" description="Helical" evidence="7">
    <location>
        <begin position="132"/>
        <end position="150"/>
    </location>
</feature>
<proteinExistence type="inferred from homology"/>
<keyword evidence="4 7" id="KW-1133">Transmembrane helix</keyword>